<accession>A0A2I0IIT9</accession>
<gene>
    <name evidence="6" type="ORF">CRG98_035729</name>
</gene>
<feature type="region of interest" description="Disordered" evidence="3">
    <location>
        <begin position="64"/>
        <end position="88"/>
    </location>
</feature>
<comment type="caution">
    <text evidence="6">The sequence shown here is derived from an EMBL/GenBank/DDBJ whole genome shotgun (WGS) entry which is preliminary data.</text>
</comment>
<feature type="transmembrane region" description="Helical" evidence="4">
    <location>
        <begin position="519"/>
        <end position="541"/>
    </location>
</feature>
<evidence type="ECO:0000313" key="6">
    <source>
        <dbReference type="EMBL" id="PKI43895.1"/>
    </source>
</evidence>
<evidence type="ECO:0000313" key="7">
    <source>
        <dbReference type="Proteomes" id="UP000233551"/>
    </source>
</evidence>
<evidence type="ECO:0000256" key="5">
    <source>
        <dbReference type="SAM" id="SignalP"/>
    </source>
</evidence>
<evidence type="ECO:0008006" key="8">
    <source>
        <dbReference type="Google" id="ProtNLM"/>
    </source>
</evidence>
<dbReference type="Proteomes" id="UP000233551">
    <property type="component" value="Unassembled WGS sequence"/>
</dbReference>
<evidence type="ECO:0000256" key="4">
    <source>
        <dbReference type="SAM" id="Phobius"/>
    </source>
</evidence>
<proteinExistence type="predicted"/>
<reference evidence="6 7" key="1">
    <citation type="submission" date="2017-11" db="EMBL/GenBank/DDBJ databases">
        <title>De-novo sequencing of pomegranate (Punica granatum L.) genome.</title>
        <authorList>
            <person name="Akparov Z."/>
            <person name="Amiraslanov A."/>
            <person name="Hajiyeva S."/>
            <person name="Abbasov M."/>
            <person name="Kaur K."/>
            <person name="Hamwieh A."/>
            <person name="Solovyev V."/>
            <person name="Salamov A."/>
            <person name="Braich B."/>
            <person name="Kosarev P."/>
            <person name="Mahmoud A."/>
            <person name="Hajiyev E."/>
            <person name="Babayeva S."/>
            <person name="Izzatullayeva V."/>
            <person name="Mammadov A."/>
            <person name="Mammadov A."/>
            <person name="Sharifova S."/>
            <person name="Ojaghi J."/>
            <person name="Eynullazada K."/>
            <person name="Bayramov B."/>
            <person name="Abdulazimova A."/>
            <person name="Shahmuradov I."/>
        </authorList>
    </citation>
    <scope>NUCLEOTIDE SEQUENCE [LARGE SCALE GENOMIC DNA]</scope>
    <source>
        <strain evidence="7">cv. AG2017</strain>
        <tissue evidence="6">Leaf</tissue>
    </source>
</reference>
<feature type="compositionally biased region" description="Basic and acidic residues" evidence="3">
    <location>
        <begin position="68"/>
        <end position="88"/>
    </location>
</feature>
<dbReference type="AlphaFoldDB" id="A0A2I0IIT9"/>
<dbReference type="PANTHER" id="PTHR31342:SF35">
    <property type="entry name" value="PROTEIN CHUP1, CHLOROPLASTIC-LIKE"/>
    <property type="match status" value="1"/>
</dbReference>
<dbReference type="GO" id="GO:0055028">
    <property type="term" value="C:cortical microtubule"/>
    <property type="evidence" value="ECO:0007669"/>
    <property type="project" value="TreeGrafter"/>
</dbReference>
<feature type="signal peptide" evidence="5">
    <location>
        <begin position="1"/>
        <end position="17"/>
    </location>
</feature>
<feature type="chain" id="PRO_5014147269" description="Protein CHUP1, chloroplastic" evidence="5">
    <location>
        <begin position="18"/>
        <end position="548"/>
    </location>
</feature>
<keyword evidence="4" id="KW-0812">Transmembrane</keyword>
<dbReference type="PANTHER" id="PTHR31342">
    <property type="entry name" value="PROTEIN CHUP1, CHLOROPLASTIC"/>
    <property type="match status" value="1"/>
</dbReference>
<sequence length="548" mass="62331">MIIRASFFVVASVAALALSSISIRSPRRPKSMVDGGEIEYILSDVFVGFVPELTGGTLIISGNGSSSHCEEGSEEKEKQKAENRKPLDEEIQEEKQVKILSLTKELKRRKIELECRLFELYGLKEEYSYIAHLRKELTVKTAETDGLNLAIDSIQAENERLKDDIREVFLAEKQLEAAQKRANELEEKLVFNANRLKGQLEKLEGQVSRFQKSSKRCADDPAIEKKLSNFSRLELEVLEMRRKNKELELEKRELMIMLNATHSRTSNLSKTAESEVMSRVAAEASALRNSNKELLKQVERLQKQRFGMVEELVYQRWLNCCLRRQARIILSFRILRGSQSSISERASLAHKAKKWGRSKIDSNKSSRLIRRFSTSKLPSKIITPKKGGDAVNAKKVGSVFTDSPEKPRFPRPRRVSFNAIVRKLEPEFQETVSEEEMEYEEPDLDQTEQASLTYPTEIFSSVLINGKRDVVVHPAIPSYLTESVITEKEAETSSEAEDLDARTSNGFSDQSQRRSEVHIVKLIAAFSALVFVLLLLCLRLVDFRGSRA</sequence>
<dbReference type="STRING" id="22663.A0A2I0IIT9"/>
<dbReference type="GO" id="GO:0072699">
    <property type="term" value="P:protein localization to cortical microtubule cytoskeleton"/>
    <property type="evidence" value="ECO:0007669"/>
    <property type="project" value="TreeGrafter"/>
</dbReference>
<evidence type="ECO:0000256" key="3">
    <source>
        <dbReference type="SAM" id="MobiDB-lite"/>
    </source>
</evidence>
<protein>
    <recommendedName>
        <fullName evidence="8">Protein CHUP1, chloroplastic</fullName>
    </recommendedName>
</protein>
<dbReference type="EMBL" id="PGOL01002963">
    <property type="protein sequence ID" value="PKI43895.1"/>
    <property type="molecule type" value="Genomic_DNA"/>
</dbReference>
<keyword evidence="1 2" id="KW-0175">Coiled coil</keyword>
<keyword evidence="4" id="KW-0472">Membrane</keyword>
<feature type="coiled-coil region" evidence="2">
    <location>
        <begin position="144"/>
        <end position="311"/>
    </location>
</feature>
<dbReference type="InterPro" id="IPR040265">
    <property type="entry name" value="CHUP1/IPGA1-like"/>
</dbReference>
<keyword evidence="7" id="KW-1185">Reference proteome</keyword>
<keyword evidence="5" id="KW-0732">Signal</keyword>
<organism evidence="6 7">
    <name type="scientific">Punica granatum</name>
    <name type="common">Pomegranate</name>
    <dbReference type="NCBI Taxonomy" id="22663"/>
    <lineage>
        <taxon>Eukaryota</taxon>
        <taxon>Viridiplantae</taxon>
        <taxon>Streptophyta</taxon>
        <taxon>Embryophyta</taxon>
        <taxon>Tracheophyta</taxon>
        <taxon>Spermatophyta</taxon>
        <taxon>Magnoliopsida</taxon>
        <taxon>eudicotyledons</taxon>
        <taxon>Gunneridae</taxon>
        <taxon>Pentapetalae</taxon>
        <taxon>rosids</taxon>
        <taxon>malvids</taxon>
        <taxon>Myrtales</taxon>
        <taxon>Lythraceae</taxon>
        <taxon>Punica</taxon>
    </lineage>
</organism>
<keyword evidence="4" id="KW-1133">Transmembrane helix</keyword>
<evidence type="ECO:0000256" key="2">
    <source>
        <dbReference type="SAM" id="Coils"/>
    </source>
</evidence>
<evidence type="ECO:0000256" key="1">
    <source>
        <dbReference type="ARBA" id="ARBA00023054"/>
    </source>
</evidence>
<name>A0A2I0IIT9_PUNGR</name>